<evidence type="ECO:0000256" key="3">
    <source>
        <dbReference type="SAM" id="Phobius"/>
    </source>
</evidence>
<feature type="transmembrane region" description="Helical" evidence="3">
    <location>
        <begin position="42"/>
        <end position="61"/>
    </location>
</feature>
<dbReference type="Pfam" id="PF25954">
    <property type="entry name" value="Beta-barrel_RND_2"/>
    <property type="match status" value="1"/>
</dbReference>
<accession>A0AAJ0XGU9</accession>
<dbReference type="Proteomes" id="UP001296967">
    <property type="component" value="Unassembled WGS sequence"/>
</dbReference>
<proteinExistence type="inferred from homology"/>
<gene>
    <name evidence="7" type="ORF">CCR82_13330</name>
</gene>
<feature type="coiled-coil region" evidence="2">
    <location>
        <begin position="145"/>
        <end position="203"/>
    </location>
</feature>
<dbReference type="Pfam" id="PF25989">
    <property type="entry name" value="YknX_C"/>
    <property type="match status" value="1"/>
</dbReference>
<evidence type="ECO:0000259" key="5">
    <source>
        <dbReference type="Pfam" id="PF25954"/>
    </source>
</evidence>
<protein>
    <recommendedName>
        <fullName evidence="9">Efflux RND transporter periplasmic adaptor subunit</fullName>
    </recommendedName>
</protein>
<keyword evidence="8" id="KW-1185">Reference proteome</keyword>
<sequence length="402" mass="43786">MHAFAVLQPETKSRQARKLRRQGLRSIDELLAEDTEVPNFKGGLLILLGLLLAVILALGWWNRAALLALIESPASTQTARQQPAPVVEVAAVEQAEIEARIQATGTLKATETLTITARSRGRVEAVRFEEGSEVSAHQALVLLERKRAQAAVREAAARVAQTTRQLERLETLDADAFVSETELEQARATASEARAALQVSREDLADRIIEAPFDGLIGRRRISLGALLEPGMAIASLSRIAPLDLLLDVPGKELATIETGQQVVATTPAYPQQRFEGRVTFVAPEVAEDTRTLTLEATFDNADHQLKPGLFMTAELVTDRREILQVPEAAVIAQGPTNHLFVVDTKDAASQARVRRQPVQTGIRRDGWVEITRGVSADERVVVSGLQRLRDGIAVQINGDSP</sequence>
<feature type="domain" description="Multidrug resistance protein MdtA-like barrel-sandwich hybrid" evidence="4">
    <location>
        <begin position="112"/>
        <end position="231"/>
    </location>
</feature>
<dbReference type="InterPro" id="IPR058625">
    <property type="entry name" value="MdtA-like_BSH"/>
</dbReference>
<feature type="domain" description="CusB-like beta-barrel" evidence="5">
    <location>
        <begin position="247"/>
        <end position="318"/>
    </location>
</feature>
<evidence type="ECO:0008006" key="9">
    <source>
        <dbReference type="Google" id="ProtNLM"/>
    </source>
</evidence>
<evidence type="ECO:0000259" key="4">
    <source>
        <dbReference type="Pfam" id="PF25917"/>
    </source>
</evidence>
<dbReference type="Gene3D" id="1.10.287.470">
    <property type="entry name" value="Helix hairpin bin"/>
    <property type="match status" value="1"/>
</dbReference>
<reference evidence="7" key="1">
    <citation type="submission" date="2017-05" db="EMBL/GenBank/DDBJ databases">
        <authorList>
            <person name="Imhoff J.F."/>
            <person name="Rahn T."/>
            <person name="Kuenzel S."/>
            <person name="Neulinger S.C."/>
        </authorList>
    </citation>
    <scope>NUCLEOTIDE SEQUENCE</scope>
    <source>
        <strain evidence="7">DSM 4395</strain>
    </source>
</reference>
<evidence type="ECO:0000256" key="2">
    <source>
        <dbReference type="SAM" id="Coils"/>
    </source>
</evidence>
<dbReference type="InterPro" id="IPR006143">
    <property type="entry name" value="RND_pump_MFP"/>
</dbReference>
<dbReference type="PANTHER" id="PTHR30469">
    <property type="entry name" value="MULTIDRUG RESISTANCE PROTEIN MDTA"/>
    <property type="match status" value="1"/>
</dbReference>
<dbReference type="NCBIfam" id="TIGR01730">
    <property type="entry name" value="RND_mfp"/>
    <property type="match status" value="1"/>
</dbReference>
<dbReference type="InterPro" id="IPR058637">
    <property type="entry name" value="YknX-like_C"/>
</dbReference>
<keyword evidence="3" id="KW-0812">Transmembrane</keyword>
<evidence type="ECO:0000256" key="1">
    <source>
        <dbReference type="ARBA" id="ARBA00009477"/>
    </source>
</evidence>
<name>A0AAJ0XGU9_HALSE</name>
<comment type="caution">
    <text evidence="7">The sequence shown here is derived from an EMBL/GenBank/DDBJ whole genome shotgun (WGS) entry which is preliminary data.</text>
</comment>
<dbReference type="Gene3D" id="2.40.30.170">
    <property type="match status" value="1"/>
</dbReference>
<dbReference type="SUPFAM" id="SSF111369">
    <property type="entry name" value="HlyD-like secretion proteins"/>
    <property type="match status" value="1"/>
</dbReference>
<keyword evidence="3" id="KW-0472">Membrane</keyword>
<keyword evidence="2" id="KW-0175">Coiled coil</keyword>
<feature type="domain" description="YknX-like C-terminal permuted SH3-like" evidence="6">
    <location>
        <begin position="324"/>
        <end position="396"/>
    </location>
</feature>
<evidence type="ECO:0000313" key="8">
    <source>
        <dbReference type="Proteomes" id="UP001296967"/>
    </source>
</evidence>
<dbReference type="Pfam" id="PF25917">
    <property type="entry name" value="BSH_RND"/>
    <property type="match status" value="1"/>
</dbReference>
<comment type="similarity">
    <text evidence="1">Belongs to the membrane fusion protein (MFP) (TC 8.A.1) family.</text>
</comment>
<reference evidence="7" key="2">
    <citation type="journal article" date="2020" name="Microorganisms">
        <title>Osmotic Adaptation and Compatible Solute Biosynthesis of Phototrophic Bacteria as Revealed from Genome Analyses.</title>
        <authorList>
            <person name="Imhoff J.F."/>
            <person name="Rahn T."/>
            <person name="Kunzel S."/>
            <person name="Keller A."/>
            <person name="Neulinger S.C."/>
        </authorList>
    </citation>
    <scope>NUCLEOTIDE SEQUENCE</scope>
    <source>
        <strain evidence="7">DSM 4395</strain>
    </source>
</reference>
<organism evidence="7 8">
    <name type="scientific">Halochromatium salexigens</name>
    <name type="common">Chromatium salexigens</name>
    <dbReference type="NCBI Taxonomy" id="49447"/>
    <lineage>
        <taxon>Bacteria</taxon>
        <taxon>Pseudomonadati</taxon>
        <taxon>Pseudomonadota</taxon>
        <taxon>Gammaproteobacteria</taxon>
        <taxon>Chromatiales</taxon>
        <taxon>Chromatiaceae</taxon>
        <taxon>Halochromatium</taxon>
    </lineage>
</organism>
<dbReference type="AlphaFoldDB" id="A0AAJ0XGU9"/>
<dbReference type="GO" id="GO:0015562">
    <property type="term" value="F:efflux transmembrane transporter activity"/>
    <property type="evidence" value="ECO:0007669"/>
    <property type="project" value="TreeGrafter"/>
</dbReference>
<dbReference type="GO" id="GO:1990281">
    <property type="term" value="C:efflux pump complex"/>
    <property type="evidence" value="ECO:0007669"/>
    <property type="project" value="TreeGrafter"/>
</dbReference>
<evidence type="ECO:0000313" key="7">
    <source>
        <dbReference type="EMBL" id="MBK5931471.1"/>
    </source>
</evidence>
<evidence type="ECO:0000259" key="6">
    <source>
        <dbReference type="Pfam" id="PF25989"/>
    </source>
</evidence>
<keyword evidence="3" id="KW-1133">Transmembrane helix</keyword>
<dbReference type="FunFam" id="2.40.30.170:FF:000010">
    <property type="entry name" value="Efflux RND transporter periplasmic adaptor subunit"/>
    <property type="match status" value="1"/>
</dbReference>
<dbReference type="InterPro" id="IPR058792">
    <property type="entry name" value="Beta-barrel_RND_2"/>
</dbReference>
<dbReference type="Gene3D" id="2.40.50.100">
    <property type="match status" value="1"/>
</dbReference>
<dbReference type="Gene3D" id="2.40.420.20">
    <property type="match status" value="1"/>
</dbReference>
<dbReference type="EMBL" id="NHSF01000065">
    <property type="protein sequence ID" value="MBK5931471.1"/>
    <property type="molecule type" value="Genomic_DNA"/>
</dbReference>